<evidence type="ECO:0000256" key="1">
    <source>
        <dbReference type="ARBA" id="ARBA00008595"/>
    </source>
</evidence>
<dbReference type="eggNOG" id="COG3386">
    <property type="taxonomic scope" value="Bacteria"/>
</dbReference>
<dbReference type="InterPro" id="IPR051288">
    <property type="entry name" value="Serum_paraoxonase/arylesterase"/>
</dbReference>
<evidence type="ECO:0000313" key="5">
    <source>
        <dbReference type="EMBL" id="EAY29711.1"/>
    </source>
</evidence>
<dbReference type="OrthoDB" id="1158171at2"/>
<dbReference type="Gene3D" id="2.120.10.30">
    <property type="entry name" value="TolB, C-terminal domain"/>
    <property type="match status" value="1"/>
</dbReference>
<dbReference type="PANTHER" id="PTHR11799:SF12">
    <property type="entry name" value="PARAOXONASE-RELATED"/>
    <property type="match status" value="1"/>
</dbReference>
<dbReference type="RefSeq" id="WP_004155418.1">
    <property type="nucleotide sequence ID" value="NZ_AAWS01000009.1"/>
</dbReference>
<dbReference type="PRINTS" id="PR01785">
    <property type="entry name" value="PARAOXONASE"/>
</dbReference>
<protein>
    <submittedName>
        <fullName evidence="5">Serum paraoxonase/arylesterase 2</fullName>
    </submittedName>
</protein>
<evidence type="ECO:0000256" key="3">
    <source>
        <dbReference type="ARBA" id="ARBA00023157"/>
    </source>
</evidence>
<dbReference type="GO" id="GO:0004064">
    <property type="term" value="F:arylesterase activity"/>
    <property type="evidence" value="ECO:0007669"/>
    <property type="project" value="InterPro"/>
</dbReference>
<keyword evidence="3" id="KW-1015">Disulfide bond</keyword>
<proteinExistence type="inferred from homology"/>
<keyword evidence="6" id="KW-1185">Reference proteome</keyword>
<keyword evidence="4" id="KW-0325">Glycoprotein</keyword>
<dbReference type="Proteomes" id="UP000004095">
    <property type="component" value="Unassembled WGS sequence"/>
</dbReference>
<dbReference type="AlphaFoldDB" id="A1ZI43"/>
<sequence length="362" mass="40858">MKKIISRVLTFALFFLVLLVIKTLYDAGVFKSIKPHFAGSEKVVKTAGGAEDIIINRQKEVAYLSVDKRRTTLAGKPTPTPGSIYYLDLKKPDATPVNMLPDFKREFHPHGMSYFRTSSGKELLFVVNHSKLNTHQTIEKFEIRDTQLVYLESIQHNLMTSPNDVVAVGERQFYVTNDHRYLKGWLRTMEDYLKLPLGSVNFYDGKTMKVATSGIAYANGINISSNKKMIFVASPTNGEVIVYTRQPDHTLELVETIKVHTGVDNIELDEKGHLWLGCHPKLFAFVAHQKDSQKKSPSQVIEIIYQQEGIYEVKEVYLNNGNSLSGSSAAVAYKDHLLIGGVFDKKVLWCKMKPTTKDSLPK</sequence>
<dbReference type="SUPFAM" id="SSF63829">
    <property type="entry name" value="Calcium-dependent phosphotriesterase"/>
    <property type="match status" value="1"/>
</dbReference>
<evidence type="ECO:0000313" key="6">
    <source>
        <dbReference type="Proteomes" id="UP000004095"/>
    </source>
</evidence>
<evidence type="ECO:0000256" key="2">
    <source>
        <dbReference type="ARBA" id="ARBA00022801"/>
    </source>
</evidence>
<dbReference type="PANTHER" id="PTHR11799">
    <property type="entry name" value="PARAOXONASE"/>
    <property type="match status" value="1"/>
</dbReference>
<name>A1ZI43_MICM2</name>
<keyword evidence="2" id="KW-0378">Hydrolase</keyword>
<comment type="similarity">
    <text evidence="1">Belongs to the paraoxonase family.</text>
</comment>
<comment type="caution">
    <text evidence="5">The sequence shown here is derived from an EMBL/GenBank/DDBJ whole genome shotgun (WGS) entry which is preliminary data.</text>
</comment>
<gene>
    <name evidence="5" type="ORF">M23134_05583</name>
</gene>
<accession>A1ZI43</accession>
<dbReference type="Pfam" id="PF01731">
    <property type="entry name" value="Arylesterase"/>
    <property type="match status" value="1"/>
</dbReference>
<organism evidence="5 6">
    <name type="scientific">Microscilla marina ATCC 23134</name>
    <dbReference type="NCBI Taxonomy" id="313606"/>
    <lineage>
        <taxon>Bacteria</taxon>
        <taxon>Pseudomonadati</taxon>
        <taxon>Bacteroidota</taxon>
        <taxon>Cytophagia</taxon>
        <taxon>Cytophagales</taxon>
        <taxon>Microscillaceae</taxon>
        <taxon>Microscilla</taxon>
    </lineage>
</organism>
<dbReference type="InterPro" id="IPR011042">
    <property type="entry name" value="6-blade_b-propeller_TolB-like"/>
</dbReference>
<evidence type="ECO:0000256" key="4">
    <source>
        <dbReference type="ARBA" id="ARBA00023180"/>
    </source>
</evidence>
<dbReference type="InterPro" id="IPR002640">
    <property type="entry name" value="Arylesterase"/>
</dbReference>
<reference evidence="5 6" key="1">
    <citation type="submission" date="2007-01" db="EMBL/GenBank/DDBJ databases">
        <authorList>
            <person name="Haygood M."/>
            <person name="Podell S."/>
            <person name="Anderson C."/>
            <person name="Hopkinson B."/>
            <person name="Roe K."/>
            <person name="Barbeau K."/>
            <person name="Gaasterland T."/>
            <person name="Ferriera S."/>
            <person name="Johnson J."/>
            <person name="Kravitz S."/>
            <person name="Beeson K."/>
            <person name="Sutton G."/>
            <person name="Rogers Y.-H."/>
            <person name="Friedman R."/>
            <person name="Frazier M."/>
            <person name="Venter J.C."/>
        </authorList>
    </citation>
    <scope>NUCLEOTIDE SEQUENCE [LARGE SCALE GENOMIC DNA]</scope>
    <source>
        <strain evidence="5 6">ATCC 23134</strain>
    </source>
</reference>
<dbReference type="EMBL" id="AAWS01000009">
    <property type="protein sequence ID" value="EAY29711.1"/>
    <property type="molecule type" value="Genomic_DNA"/>
</dbReference>